<protein>
    <submittedName>
        <fullName evidence="2">Putative oxidoreductase</fullName>
    </submittedName>
</protein>
<feature type="domain" description="NADP-dependent oxidoreductase" evidence="1">
    <location>
        <begin position="23"/>
        <end position="286"/>
    </location>
</feature>
<reference evidence="2 3" key="1">
    <citation type="submission" date="2020-08" db="EMBL/GenBank/DDBJ databases">
        <title>The Agave Microbiome: Exploring the role of microbial communities in plant adaptations to desert environments.</title>
        <authorList>
            <person name="Partida-Martinez L.P."/>
        </authorList>
    </citation>
    <scope>NUCLEOTIDE SEQUENCE [LARGE SCALE GENOMIC DNA]</scope>
    <source>
        <strain evidence="2 3">AS3.13</strain>
    </source>
</reference>
<dbReference type="InterPro" id="IPR036812">
    <property type="entry name" value="NAD(P)_OxRdtase_dom_sf"/>
</dbReference>
<dbReference type="Pfam" id="PF00248">
    <property type="entry name" value="Aldo_ket_red"/>
    <property type="match status" value="1"/>
</dbReference>
<name>A0A7X0MQF9_9SPHN</name>
<dbReference type="Proteomes" id="UP000522313">
    <property type="component" value="Unassembled WGS sequence"/>
</dbReference>
<dbReference type="InterPro" id="IPR023210">
    <property type="entry name" value="NADP_OxRdtase_dom"/>
</dbReference>
<dbReference type="AlphaFoldDB" id="A0A7X0MQF9"/>
<evidence type="ECO:0000313" key="2">
    <source>
        <dbReference type="EMBL" id="MBB6505473.1"/>
    </source>
</evidence>
<gene>
    <name evidence="2" type="ORF">F4693_002465</name>
</gene>
<organism evidence="2 3">
    <name type="scientific">Sphingomonas endophytica</name>
    <dbReference type="NCBI Taxonomy" id="869719"/>
    <lineage>
        <taxon>Bacteria</taxon>
        <taxon>Pseudomonadati</taxon>
        <taxon>Pseudomonadota</taxon>
        <taxon>Alphaproteobacteria</taxon>
        <taxon>Sphingomonadales</taxon>
        <taxon>Sphingomonadaceae</taxon>
        <taxon>Sphingomonas</taxon>
    </lineage>
</organism>
<proteinExistence type="predicted"/>
<dbReference type="GO" id="GO:0005829">
    <property type="term" value="C:cytosol"/>
    <property type="evidence" value="ECO:0007669"/>
    <property type="project" value="TreeGrafter"/>
</dbReference>
<reference evidence="2 3" key="2">
    <citation type="submission" date="2020-08" db="EMBL/GenBank/DDBJ databases">
        <authorList>
            <person name="Partida-Martinez L."/>
            <person name="Huntemann M."/>
            <person name="Clum A."/>
            <person name="Wang J."/>
            <person name="Palaniappan K."/>
            <person name="Ritter S."/>
            <person name="Chen I.-M."/>
            <person name="Stamatis D."/>
            <person name="Reddy T."/>
            <person name="O'Malley R."/>
            <person name="Daum C."/>
            <person name="Shapiro N."/>
            <person name="Ivanova N."/>
            <person name="Kyrpides N."/>
            <person name="Woyke T."/>
        </authorList>
    </citation>
    <scope>NUCLEOTIDE SEQUENCE [LARGE SCALE GENOMIC DNA]</scope>
    <source>
        <strain evidence="2 3">AS3.13</strain>
    </source>
</reference>
<evidence type="ECO:0000313" key="3">
    <source>
        <dbReference type="Proteomes" id="UP000522313"/>
    </source>
</evidence>
<sequence length="298" mass="31228">MTTLRLSNEPRALGKSGIAVSPLAWGMWRLSGDDIAAVRALIDAALAAGITLFDTADIYGCDTPAGFGSAEALFGRALAEDRALRDRMVIATKGGIRPGIPYDSSRAYLAAALDDSLRRMGVETVDLYQIHRRDLLAHPQEVAGALDAMVASGKVRAIGVSNHAPAEVDALQAFLDQPIVATQPECSVLHTAPLFDGTLDHAMTHDLAVLAWSPLGGGRLTDAAHPAGALLAAQGAAWGVDAASAALAWVMAHPARIIPIVGSQNPARIAAAADAYRVEWSRTQWYAVLEAGMGSRLP</sequence>
<dbReference type="RefSeq" id="WP_184506320.1">
    <property type="nucleotide sequence ID" value="NZ_JACHBT010000013.1"/>
</dbReference>
<dbReference type="PRINTS" id="PR00069">
    <property type="entry name" value="ALDKETRDTASE"/>
</dbReference>
<dbReference type="SUPFAM" id="SSF51430">
    <property type="entry name" value="NAD(P)-linked oxidoreductase"/>
    <property type="match status" value="1"/>
</dbReference>
<evidence type="ECO:0000259" key="1">
    <source>
        <dbReference type="Pfam" id="PF00248"/>
    </source>
</evidence>
<dbReference type="GO" id="GO:0016491">
    <property type="term" value="F:oxidoreductase activity"/>
    <property type="evidence" value="ECO:0007669"/>
    <property type="project" value="InterPro"/>
</dbReference>
<comment type="caution">
    <text evidence="2">The sequence shown here is derived from an EMBL/GenBank/DDBJ whole genome shotgun (WGS) entry which is preliminary data.</text>
</comment>
<dbReference type="InterPro" id="IPR020471">
    <property type="entry name" value="AKR"/>
</dbReference>
<accession>A0A7X0MQF9</accession>
<dbReference type="PANTHER" id="PTHR43364">
    <property type="entry name" value="NADH-SPECIFIC METHYLGLYOXAL REDUCTASE-RELATED"/>
    <property type="match status" value="1"/>
</dbReference>
<dbReference type="EMBL" id="JACHBT010000013">
    <property type="protein sequence ID" value="MBB6505473.1"/>
    <property type="molecule type" value="Genomic_DNA"/>
</dbReference>
<dbReference type="Gene3D" id="3.20.20.100">
    <property type="entry name" value="NADP-dependent oxidoreductase domain"/>
    <property type="match status" value="1"/>
</dbReference>
<dbReference type="InterPro" id="IPR050523">
    <property type="entry name" value="AKR_Detox_Biosynth"/>
</dbReference>
<dbReference type="PANTHER" id="PTHR43364:SF1">
    <property type="entry name" value="OXIDOREDUCTASE YDHF"/>
    <property type="match status" value="1"/>
</dbReference>